<dbReference type="OrthoDB" id="9152at10239"/>
<dbReference type="RefSeq" id="YP_009010570.1">
    <property type="nucleotide sequence ID" value="NC_023613.1"/>
</dbReference>
<dbReference type="InterPro" id="IPR027417">
    <property type="entry name" value="P-loop_NTPase"/>
</dbReference>
<dbReference type="SUPFAM" id="SSF52540">
    <property type="entry name" value="P-loop containing nucleoside triphosphate hydrolases"/>
    <property type="match status" value="1"/>
</dbReference>
<dbReference type="Proteomes" id="UP000097612">
    <property type="component" value="Segment"/>
</dbReference>
<dbReference type="Pfam" id="PF21448">
    <property type="entry name" value="DNMK"/>
    <property type="match status" value="1"/>
</dbReference>
<keyword evidence="1" id="KW-0418">Kinase</keyword>
<reference evidence="1 2" key="1">
    <citation type="journal article" date="2013" name="Arch. Virol.">
        <title>Complete genome sequence of invertebrate iridovirus IIV-25 isolated from a blackfly larva.</title>
        <authorList>
            <person name="Piegu B."/>
            <person name="Guizard S."/>
            <person name="Spears T."/>
            <person name="Cruaud C."/>
            <person name="Couloux A."/>
            <person name="Bideshi D.K."/>
            <person name="Federici B.A."/>
            <person name="Bigot Y."/>
        </authorList>
    </citation>
    <scope>NUCLEOTIDE SEQUENCE [LARGE SCALE GENOMIC DNA]</scope>
</reference>
<accession>W8W2E3</accession>
<dbReference type="EMBL" id="HF920635">
    <property type="protein sequence ID" value="CCV02055.1"/>
    <property type="molecule type" value="Genomic_DNA"/>
</dbReference>
<dbReference type="GeneID" id="18501409"/>
<dbReference type="KEGG" id="vg:18501409"/>
<dbReference type="InterPro" id="IPR048444">
    <property type="entry name" value="DNMK"/>
</dbReference>
<sequence length="182" mass="21710">MIFFKHLNKLINMVKIAFGYKRRAGKDTSCDYLIQKYGGVKLSFAEPLYKILNFAQNVCDFEVVKDRKFLQFIGTEWARSIKDTVWTDILITKIKDQPRQNIFISDLRFKNEFKALRDNDFKLVHIKSLNVDFLDGYTNHQSDIDLDNCCDWDYTIENYGDIEHLYHELEKVYHKYKNEIKG</sequence>
<gene>
    <name evidence="1" type="primary">037L</name>
    <name evidence="1" type="ORF">IIV25_037L</name>
</gene>
<evidence type="ECO:0000313" key="2">
    <source>
        <dbReference type="Proteomes" id="UP000097612"/>
    </source>
</evidence>
<organism evidence="1 2">
    <name type="scientific">Invertebrate iridovirus 25</name>
    <dbReference type="NCBI Taxonomy" id="1301280"/>
    <lineage>
        <taxon>Viruses</taxon>
        <taxon>Varidnaviria</taxon>
        <taxon>Bamfordvirae</taxon>
        <taxon>Nucleocytoviricota</taxon>
        <taxon>Megaviricetes</taxon>
        <taxon>Pimascovirales</taxon>
        <taxon>Pimascovirales incertae sedis</taxon>
        <taxon>Iridoviridae</taxon>
        <taxon>Betairidovirinae</taxon>
        <taxon>Chloriridovirus</taxon>
        <taxon>Chloriridovirus simulium2</taxon>
    </lineage>
</organism>
<keyword evidence="1" id="KW-0808">Transferase</keyword>
<keyword evidence="2" id="KW-1185">Reference proteome</keyword>
<dbReference type="Gene3D" id="3.40.50.300">
    <property type="entry name" value="P-loop containing nucleotide triphosphate hydrolases"/>
    <property type="match status" value="1"/>
</dbReference>
<protein>
    <submittedName>
        <fullName evidence="1">Putative deoxynucleotide monophosphate kinase</fullName>
    </submittedName>
</protein>
<name>W8W2E3_9VIRU</name>
<evidence type="ECO:0000313" key="1">
    <source>
        <dbReference type="EMBL" id="CCV02055.1"/>
    </source>
</evidence>
<proteinExistence type="predicted"/>
<dbReference type="GO" id="GO:0016301">
    <property type="term" value="F:kinase activity"/>
    <property type="evidence" value="ECO:0007669"/>
    <property type="project" value="UniProtKB-KW"/>
</dbReference>